<dbReference type="InParanoid" id="A0A316VIB4"/>
<gene>
    <name evidence="1" type="ORF">FA14DRAFT_39364</name>
</gene>
<organism evidence="1 2">
    <name type="scientific">Meira miltonrushii</name>
    <dbReference type="NCBI Taxonomy" id="1280837"/>
    <lineage>
        <taxon>Eukaryota</taxon>
        <taxon>Fungi</taxon>
        <taxon>Dikarya</taxon>
        <taxon>Basidiomycota</taxon>
        <taxon>Ustilaginomycotina</taxon>
        <taxon>Exobasidiomycetes</taxon>
        <taxon>Exobasidiales</taxon>
        <taxon>Brachybasidiaceae</taxon>
        <taxon>Meira</taxon>
    </lineage>
</organism>
<keyword evidence="2" id="KW-1185">Reference proteome</keyword>
<dbReference type="PANTHER" id="PTHR36839">
    <property type="entry name" value="METALLO-BETA-LACTAMASE FAMILY PROTEIN (AFU_ORTHOLOGUE AFUA_5G12770)"/>
    <property type="match status" value="1"/>
</dbReference>
<dbReference type="AlphaFoldDB" id="A0A316VIB4"/>
<dbReference type="OrthoDB" id="17458at2759"/>
<name>A0A316VIB4_9BASI</name>
<reference evidence="1 2" key="1">
    <citation type="journal article" date="2018" name="Mol. Biol. Evol.">
        <title>Broad Genomic Sampling Reveals a Smut Pathogenic Ancestry of the Fungal Clade Ustilaginomycotina.</title>
        <authorList>
            <person name="Kijpornyongpan T."/>
            <person name="Mondo S.J."/>
            <person name="Barry K."/>
            <person name="Sandor L."/>
            <person name="Lee J."/>
            <person name="Lipzen A."/>
            <person name="Pangilinan J."/>
            <person name="LaButti K."/>
            <person name="Hainaut M."/>
            <person name="Henrissat B."/>
            <person name="Grigoriev I.V."/>
            <person name="Spatafora J.W."/>
            <person name="Aime M.C."/>
        </authorList>
    </citation>
    <scope>NUCLEOTIDE SEQUENCE [LARGE SCALE GENOMIC DNA]</scope>
    <source>
        <strain evidence="1 2">MCA 3882</strain>
    </source>
</reference>
<dbReference type="GeneID" id="37024067"/>
<sequence>MEEVLKSINDDAIRTTIGDDYELLICKTCGTQYPIKSPNELEPKNVCQPCLDPRQYVPESGQQWSKASDWLLPSSQLRCELVPEKNDARLFRIIAKNTNVGIGETPFVILTKDGIVLWDCCALYTVDMFESIKQLSKDNQLPIVGIAISHPHFYTSSLTWAKALQTKIFISHLDKEWFQRAHEGLAKELVVFFDSETYQLLPGITIVRCGGHFDGSCVLHWDRQKAGTPAKILQSASQDQLPSTGAVFCSDTFGPGMDRKTITFMWSYPNMIPLPPKDVLRIWHSMQPFQFDEIIGAWPGKYVQGDARAHLLKSAKLFVKMEGYDTSEFDWKEKD</sequence>
<dbReference type="SUPFAM" id="SSF56281">
    <property type="entry name" value="Metallo-hydrolase/oxidoreductase"/>
    <property type="match status" value="1"/>
</dbReference>
<dbReference type="Proteomes" id="UP000245771">
    <property type="component" value="Unassembled WGS sequence"/>
</dbReference>
<dbReference type="RefSeq" id="XP_025355547.1">
    <property type="nucleotide sequence ID" value="XM_025502286.1"/>
</dbReference>
<accession>A0A316VIB4</accession>
<evidence type="ECO:0000313" key="2">
    <source>
        <dbReference type="Proteomes" id="UP000245771"/>
    </source>
</evidence>
<dbReference type="EMBL" id="KZ819603">
    <property type="protein sequence ID" value="PWN35245.1"/>
    <property type="molecule type" value="Genomic_DNA"/>
</dbReference>
<dbReference type="InterPro" id="IPR036866">
    <property type="entry name" value="RibonucZ/Hydroxyglut_hydro"/>
</dbReference>
<evidence type="ECO:0008006" key="3">
    <source>
        <dbReference type="Google" id="ProtNLM"/>
    </source>
</evidence>
<evidence type="ECO:0000313" key="1">
    <source>
        <dbReference type="EMBL" id="PWN35245.1"/>
    </source>
</evidence>
<proteinExistence type="predicted"/>
<dbReference type="Gene3D" id="3.60.15.10">
    <property type="entry name" value="Ribonuclease Z/Hydroxyacylglutathione hydrolase-like"/>
    <property type="match status" value="1"/>
</dbReference>
<dbReference type="STRING" id="1280837.A0A316VIB4"/>
<dbReference type="PANTHER" id="PTHR36839:SF1">
    <property type="entry name" value="METALLO-BETA-LACTAMASE FAMILY PROTEIN (AFU_ORTHOLOGUE AFUA_5G12770)"/>
    <property type="match status" value="1"/>
</dbReference>
<protein>
    <recommendedName>
        <fullName evidence="3">Metallo-beta-lactamase domain-containing protein</fullName>
    </recommendedName>
</protein>